<evidence type="ECO:0000313" key="1">
    <source>
        <dbReference type="EMBL" id="KAG0427448.1"/>
    </source>
</evidence>
<keyword evidence="2" id="KW-1185">Reference proteome</keyword>
<sequence>TNTVCKDAWKVSTAQSALYAGSVIGTVVYMCLSTRYGRRMAFLITVLLSLGAGIGATFSTTFEQYIAWRCIIGLTYPAIFQIPFIMSMELMNPEKRTFSGMFVSTIYGIPFIMLAGIAYLLRDWYTVSLATSMPFITVLVVWWFIPESPRWLLSQNRMAEAEDVVQKIAKWNGKKIPANFLQACMPHKLATNLPEIFLKKEQQQKLTGNKYLKEEVSLQKLASYPNLLKKVLLVTFSWTANTMVYNGLSLATSTMNISDYISFAISGAVEVPGVLLAWAFMDKYGRRPVMVSSMLIEMYVADLYKNFYSEVIKTRILIIVAADVDALAACRILQQLFHSDNALYTLVPVTQKSEVVKAYREHGDGISNVLLLNCGATWDVVEDCKPRDDNVVFYIADSHRPVHIHNVYNTSQVRLLMQANEDEGIPAYEELFREDDDADDLHLDELSIEDEIDKRRERRQWEEQRKKRLFDYTQFSYYGPATAVTMFEISWKMSRDTNDILWWAILGLSEQHITGKIDHNRYILEAGSLQAHVTRRNNASGALPSTSIAAINTVQISFDQELCLPLYSHWSLLESLQNTPSVMCAFKLWTQSGQRKLQEFLAELGLPLQQCKQQFASMDMSLRSHVKEWMCDAADKYGLDQLLFACFSGRCGYRDQFFASDAAYGLLALVESPVEQLWENFFQALDALSWSHTDTLRRGIQQAKGRLLAVAQQVQSFMNLGSIICAGPFLYGTLPDGSAHQRLFGCPSGLIQLAQCALRAHAASTRSRRLATLPLVLAAEYAADATYTLVVGVPPLSQGSPKNFFGQAFQQASSMTHCTFLDDFFHSPAVLVYAQDKGKFFDALTSLLV</sequence>
<reference evidence="1 2" key="1">
    <citation type="journal article" date="2020" name="Cell">
        <title>Large-Scale Comparative Analyses of Tick Genomes Elucidate Their Genetic Diversity and Vector Capacities.</title>
        <authorList>
            <consortium name="Tick Genome and Microbiome Consortium (TIGMIC)"/>
            <person name="Jia N."/>
            <person name="Wang J."/>
            <person name="Shi W."/>
            <person name="Du L."/>
            <person name="Sun Y."/>
            <person name="Zhan W."/>
            <person name="Jiang J.F."/>
            <person name="Wang Q."/>
            <person name="Zhang B."/>
            <person name="Ji P."/>
            <person name="Bell-Sakyi L."/>
            <person name="Cui X.M."/>
            <person name="Yuan T.T."/>
            <person name="Jiang B.G."/>
            <person name="Yang W.F."/>
            <person name="Lam T.T."/>
            <person name="Chang Q.C."/>
            <person name="Ding S.J."/>
            <person name="Wang X.J."/>
            <person name="Zhu J.G."/>
            <person name="Ruan X.D."/>
            <person name="Zhao L."/>
            <person name="Wei J.T."/>
            <person name="Ye R.Z."/>
            <person name="Que T.C."/>
            <person name="Du C.H."/>
            <person name="Zhou Y.H."/>
            <person name="Cheng J.X."/>
            <person name="Dai P.F."/>
            <person name="Guo W.B."/>
            <person name="Han X.H."/>
            <person name="Huang E.J."/>
            <person name="Li L.F."/>
            <person name="Wei W."/>
            <person name="Gao Y.C."/>
            <person name="Liu J.Z."/>
            <person name="Shao H.Z."/>
            <person name="Wang X."/>
            <person name="Wang C.C."/>
            <person name="Yang T.C."/>
            <person name="Huo Q.B."/>
            <person name="Li W."/>
            <person name="Chen H.Y."/>
            <person name="Chen S.E."/>
            <person name="Zhou L.G."/>
            <person name="Ni X.B."/>
            <person name="Tian J.H."/>
            <person name="Sheng Y."/>
            <person name="Liu T."/>
            <person name="Pan Y.S."/>
            <person name="Xia L.Y."/>
            <person name="Li J."/>
            <person name="Zhao F."/>
            <person name="Cao W.C."/>
        </authorList>
    </citation>
    <scope>NUCLEOTIDE SEQUENCE [LARGE SCALE GENOMIC DNA]</scope>
    <source>
        <strain evidence="1">Iper-2018</strain>
    </source>
</reference>
<dbReference type="EMBL" id="JABSTQ010009624">
    <property type="protein sequence ID" value="KAG0427448.1"/>
    <property type="molecule type" value="Genomic_DNA"/>
</dbReference>
<dbReference type="Proteomes" id="UP000805193">
    <property type="component" value="Unassembled WGS sequence"/>
</dbReference>
<protein>
    <submittedName>
        <fullName evidence="1">Uncharacterized protein</fullName>
    </submittedName>
</protein>
<name>A0AC60Q3L6_IXOPE</name>
<gene>
    <name evidence="1" type="ORF">HPB47_025503</name>
</gene>
<comment type="caution">
    <text evidence="1">The sequence shown here is derived from an EMBL/GenBank/DDBJ whole genome shotgun (WGS) entry which is preliminary data.</text>
</comment>
<evidence type="ECO:0000313" key="2">
    <source>
        <dbReference type="Proteomes" id="UP000805193"/>
    </source>
</evidence>
<proteinExistence type="predicted"/>
<accession>A0AC60Q3L6</accession>
<feature type="non-terminal residue" evidence="1">
    <location>
        <position position="1"/>
    </location>
</feature>
<organism evidence="1 2">
    <name type="scientific">Ixodes persulcatus</name>
    <name type="common">Taiga tick</name>
    <dbReference type="NCBI Taxonomy" id="34615"/>
    <lineage>
        <taxon>Eukaryota</taxon>
        <taxon>Metazoa</taxon>
        <taxon>Ecdysozoa</taxon>
        <taxon>Arthropoda</taxon>
        <taxon>Chelicerata</taxon>
        <taxon>Arachnida</taxon>
        <taxon>Acari</taxon>
        <taxon>Parasitiformes</taxon>
        <taxon>Ixodida</taxon>
        <taxon>Ixodoidea</taxon>
        <taxon>Ixodidae</taxon>
        <taxon>Ixodinae</taxon>
        <taxon>Ixodes</taxon>
    </lineage>
</organism>